<evidence type="ECO:0000256" key="8">
    <source>
        <dbReference type="ARBA" id="ARBA00022840"/>
    </source>
</evidence>
<comment type="cofactor">
    <cofactor evidence="2">
        <name>Mg(2+)</name>
        <dbReference type="ChEBI" id="CHEBI:18420"/>
    </cofactor>
</comment>
<evidence type="ECO:0000256" key="11">
    <source>
        <dbReference type="ARBA" id="ARBA00022998"/>
    </source>
</evidence>
<dbReference type="EMBL" id="MCOG01000211">
    <property type="protein sequence ID" value="ORY25493.1"/>
    <property type="molecule type" value="Genomic_DNA"/>
</dbReference>
<evidence type="ECO:0000256" key="5">
    <source>
        <dbReference type="ARBA" id="ARBA00022692"/>
    </source>
</evidence>
<evidence type="ECO:0000256" key="7">
    <source>
        <dbReference type="ARBA" id="ARBA00022741"/>
    </source>
</evidence>
<feature type="compositionally biased region" description="Low complexity" evidence="15">
    <location>
        <begin position="606"/>
        <end position="617"/>
    </location>
</feature>
<evidence type="ECO:0000256" key="15">
    <source>
        <dbReference type="SAM" id="MobiDB-lite"/>
    </source>
</evidence>
<dbReference type="GO" id="GO:0046872">
    <property type="term" value="F:metal ion binding"/>
    <property type="evidence" value="ECO:0007669"/>
    <property type="project" value="UniProtKB-KW"/>
</dbReference>
<dbReference type="PROSITE" id="PS00452">
    <property type="entry name" value="GUANYLATE_CYCLASE_1"/>
    <property type="match status" value="1"/>
</dbReference>
<proteinExistence type="inferred from homology"/>
<feature type="transmembrane region" description="Helical" evidence="16">
    <location>
        <begin position="688"/>
        <end position="706"/>
    </location>
</feature>
<evidence type="ECO:0000256" key="1">
    <source>
        <dbReference type="ARBA" id="ARBA00001593"/>
    </source>
</evidence>
<dbReference type="Gene3D" id="3.30.70.1230">
    <property type="entry name" value="Nucleotide cyclase"/>
    <property type="match status" value="3"/>
</dbReference>
<evidence type="ECO:0000256" key="3">
    <source>
        <dbReference type="ARBA" id="ARBA00004141"/>
    </source>
</evidence>
<keyword evidence="12 16" id="KW-0472">Membrane</keyword>
<dbReference type="Proteomes" id="UP000193920">
    <property type="component" value="Unassembled WGS sequence"/>
</dbReference>
<evidence type="ECO:0000256" key="9">
    <source>
        <dbReference type="ARBA" id="ARBA00022842"/>
    </source>
</evidence>
<evidence type="ECO:0000313" key="18">
    <source>
        <dbReference type="EMBL" id="ORY25493.1"/>
    </source>
</evidence>
<dbReference type="SMART" id="SM00044">
    <property type="entry name" value="CYCc"/>
    <property type="match status" value="1"/>
</dbReference>
<dbReference type="Pfam" id="PF00211">
    <property type="entry name" value="Guanylate_cyc"/>
    <property type="match status" value="3"/>
</dbReference>
<feature type="transmembrane region" description="Helical" evidence="16">
    <location>
        <begin position="741"/>
        <end position="765"/>
    </location>
</feature>
<feature type="compositionally biased region" description="Polar residues" evidence="15">
    <location>
        <begin position="1104"/>
        <end position="1114"/>
    </location>
</feature>
<keyword evidence="9" id="KW-0460">Magnesium</keyword>
<comment type="caution">
    <text evidence="18">The sequence shown here is derived from an EMBL/GenBank/DDBJ whole genome shotgun (WGS) entry which is preliminary data.</text>
</comment>
<evidence type="ECO:0000256" key="6">
    <source>
        <dbReference type="ARBA" id="ARBA00022723"/>
    </source>
</evidence>
<keyword evidence="13 14" id="KW-0456">Lyase</keyword>
<feature type="region of interest" description="Disordered" evidence="15">
    <location>
        <begin position="1104"/>
        <end position="1139"/>
    </location>
</feature>
<dbReference type="PANTHER" id="PTHR45627:SF12">
    <property type="entry name" value="ADENYLATE CYCLASE TYPE 2"/>
    <property type="match status" value="1"/>
</dbReference>
<reference evidence="18 19" key="1">
    <citation type="submission" date="2016-08" db="EMBL/GenBank/DDBJ databases">
        <title>A Parts List for Fungal Cellulosomes Revealed by Comparative Genomics.</title>
        <authorList>
            <consortium name="DOE Joint Genome Institute"/>
            <person name="Haitjema C.H."/>
            <person name="Gilmore S.P."/>
            <person name="Henske J.K."/>
            <person name="Solomon K.V."/>
            <person name="De Groot R."/>
            <person name="Kuo A."/>
            <person name="Mondo S.J."/>
            <person name="Salamov A.A."/>
            <person name="Labutti K."/>
            <person name="Zhao Z."/>
            <person name="Chiniquy J."/>
            <person name="Barry K."/>
            <person name="Brewer H.M."/>
            <person name="Purvine S.O."/>
            <person name="Wright A.T."/>
            <person name="Boxma B."/>
            <person name="Van Alen T."/>
            <person name="Hackstein J.H."/>
            <person name="Baker S.E."/>
            <person name="Grigoriev I.V."/>
            <person name="O'Malley M.A."/>
        </authorList>
    </citation>
    <scope>NUCLEOTIDE SEQUENCE [LARGE SCALE GENOMIC DNA]</scope>
    <source>
        <strain evidence="18 19">G1</strain>
    </source>
</reference>
<dbReference type="PANTHER" id="PTHR45627">
    <property type="entry name" value="ADENYLATE CYCLASE TYPE 1"/>
    <property type="match status" value="1"/>
</dbReference>
<dbReference type="SUPFAM" id="SSF55073">
    <property type="entry name" value="Nucleotide cyclase"/>
    <property type="match status" value="2"/>
</dbReference>
<dbReference type="GO" id="GO:0006171">
    <property type="term" value="P:cAMP biosynthetic process"/>
    <property type="evidence" value="ECO:0007669"/>
    <property type="project" value="UniProtKB-KW"/>
</dbReference>
<keyword evidence="6" id="KW-0479">Metal-binding</keyword>
<feature type="region of interest" description="Disordered" evidence="15">
    <location>
        <begin position="533"/>
        <end position="622"/>
    </location>
</feature>
<name>A0A1Y2ASF1_9FUNG</name>
<keyword evidence="5 16" id="KW-0812">Transmembrane</keyword>
<sequence length="1233" mass="140251">MASRMQTTLIGSGIQITEAVYERLKNDFTFSDKMSTNIKGKGKTTTYLLLDYKSENTQDKKKKSITQTMINGIKTESSNSSISQYDFDLLKEKTNKCMADDGDKNININKVKAGFSEKSDANSLTYEILNDSDFEDDNNSFSNSTLNIFGLNPLNGARSQNDMKKSDVKIQTRLNSEIALNLNQQIQNVILNYDQIQNLQNITNESMNSLHNDEIRNTNYLSEDNASISSNNINDEEFNDQKPSLIKGILNRTKSYQFKRANSSRPKDFDMIQPSPSHKNFALYNLKHGQNNDSFHSYEYSPNNTDNPNLSVDCLSEFGSGIENKLVKNVKKKKSIFKSFHSIKQKSENNLTKLSSKISSNNIGEAMFINMSQSNIKNSLNNLNRSNMSFAVSNPALSNGSGNSMKINYFSKNEGDSEGYGDNQSFSINSNIHSSTNITTKFNNISPKASDNNIEEGGESSDVLREMRQKSCFSPKSMNKSSGIFNIINGKRMHAAYQSESYCYVPSPLFNRKTSCITEEENFRNKVLSDNSIDRIGNRNSSPLSQNNKSNDSISSADGKRETCFSPKTSRLSKTTTSSTTNTTSTTKKRISFINSANSKKDSNEEPNNNIRNPIFNTMPSKDQDITGIIDTISKELEKVEDEEYYNTISRTTIHRFTHIFKEPKLEKVYQNSLKKQYSPLAQLKKSFTYPIFLLFFILPVSFKFYNFTYNHDKAVNFFYGEKEVIKSNFHQLKESINHPLFIVLLCLFLFTSLTIIMSAFFMSYKPKLHIILSSFNIIWVYGMSVYLIHYGFHIESYFIFIVLLANIFHKLPLILHSIIAIIYIIVICIYSYIQYGSREFLQLIMISIPFTILLIVFFIGKDTQNRVKFVLRKTVIHQHNIARIEDKKSLQLLYNCLPEFIVHDLCKENISMWRARRFDGVTIFCMDVVNFTKLSSNLTPQDVIALLNEIFSEFDNLCVNGIEKYQTIGDAYQAGAGCPYPCSDHAIKMINFSREVLKVTKNFNELHDIDIIMSKNNSKLTPNISLLKKDISEPYNIHDIENSKTSDKQSPINQVESYSQFNINHNHSISVSAHPFKRNFSLFNDNLLRHKMHALDNINSTLKRSQSLSNPNSPIAPLSPLDMQPFSNNSNANGKSGSNSSLIKIFPHVDIRIGVYSGYVFAGVIGGQKRFKFEVFGDAIDKATLLESHGVVNRIHVSESVYQQTCNEVKYELLEKTAKEIGFNGYLVVDEN</sequence>
<evidence type="ECO:0000256" key="13">
    <source>
        <dbReference type="ARBA" id="ARBA00023239"/>
    </source>
</evidence>
<keyword evidence="19" id="KW-1185">Reference proteome</keyword>
<comment type="similarity">
    <text evidence="14">Belongs to the adenylyl cyclase class-4/guanylyl cyclase family.</text>
</comment>
<comment type="catalytic activity">
    <reaction evidence="1">
        <text>ATP = 3',5'-cyclic AMP + diphosphate</text>
        <dbReference type="Rhea" id="RHEA:15389"/>
        <dbReference type="ChEBI" id="CHEBI:30616"/>
        <dbReference type="ChEBI" id="CHEBI:33019"/>
        <dbReference type="ChEBI" id="CHEBI:58165"/>
        <dbReference type="EC" id="4.6.1.1"/>
    </reaction>
</comment>
<dbReference type="GO" id="GO:0007189">
    <property type="term" value="P:adenylate cyclase-activating G protein-coupled receptor signaling pathway"/>
    <property type="evidence" value="ECO:0007669"/>
    <property type="project" value="TreeGrafter"/>
</dbReference>
<evidence type="ECO:0000256" key="16">
    <source>
        <dbReference type="SAM" id="Phobius"/>
    </source>
</evidence>
<evidence type="ECO:0000256" key="12">
    <source>
        <dbReference type="ARBA" id="ARBA00023136"/>
    </source>
</evidence>
<feature type="compositionally biased region" description="Low complexity" evidence="15">
    <location>
        <begin position="1128"/>
        <end position="1139"/>
    </location>
</feature>
<dbReference type="GO" id="GO:0035556">
    <property type="term" value="P:intracellular signal transduction"/>
    <property type="evidence" value="ECO:0007669"/>
    <property type="project" value="InterPro"/>
</dbReference>
<dbReference type="EC" id="4.6.1.1" evidence="4"/>
<keyword evidence="8" id="KW-0067">ATP-binding</keyword>
<dbReference type="OrthoDB" id="60033at2759"/>
<feature type="transmembrane region" description="Helical" evidence="16">
    <location>
        <begin position="814"/>
        <end position="834"/>
    </location>
</feature>
<dbReference type="GO" id="GO:0004016">
    <property type="term" value="F:adenylate cyclase activity"/>
    <property type="evidence" value="ECO:0007669"/>
    <property type="project" value="UniProtKB-EC"/>
</dbReference>
<dbReference type="GO" id="GO:0005886">
    <property type="term" value="C:plasma membrane"/>
    <property type="evidence" value="ECO:0007669"/>
    <property type="project" value="TreeGrafter"/>
</dbReference>
<evidence type="ECO:0000259" key="17">
    <source>
        <dbReference type="PROSITE" id="PS50125"/>
    </source>
</evidence>
<dbReference type="STRING" id="1754190.A0A1Y2ASF1"/>
<feature type="transmembrane region" description="Helical" evidence="16">
    <location>
        <begin position="840"/>
        <end position="860"/>
    </location>
</feature>
<accession>A0A1Y2ASF1</accession>
<feature type="compositionally biased region" description="Low complexity" evidence="15">
    <location>
        <begin position="566"/>
        <end position="586"/>
    </location>
</feature>
<feature type="compositionally biased region" description="Polar residues" evidence="15">
    <location>
        <begin position="538"/>
        <end position="556"/>
    </location>
</feature>
<evidence type="ECO:0000313" key="19">
    <source>
        <dbReference type="Proteomes" id="UP000193920"/>
    </source>
</evidence>
<evidence type="ECO:0000256" key="14">
    <source>
        <dbReference type="RuleBase" id="RU000405"/>
    </source>
</evidence>
<dbReference type="CDD" id="cd07302">
    <property type="entry name" value="CHD"/>
    <property type="match status" value="1"/>
</dbReference>
<dbReference type="InterPro" id="IPR001054">
    <property type="entry name" value="A/G_cyclase"/>
</dbReference>
<feature type="domain" description="Guanylate cyclase" evidence="17">
    <location>
        <begin position="923"/>
        <end position="1188"/>
    </location>
</feature>
<evidence type="ECO:0000256" key="4">
    <source>
        <dbReference type="ARBA" id="ARBA00012201"/>
    </source>
</evidence>
<dbReference type="AlphaFoldDB" id="A0A1Y2ASF1"/>
<dbReference type="PROSITE" id="PS50125">
    <property type="entry name" value="GUANYLATE_CYCLASE_2"/>
    <property type="match status" value="1"/>
</dbReference>
<comment type="subcellular location">
    <subcellularLocation>
        <location evidence="3">Membrane</location>
        <topology evidence="3">Multi-pass membrane protein</topology>
    </subcellularLocation>
</comment>
<evidence type="ECO:0000256" key="2">
    <source>
        <dbReference type="ARBA" id="ARBA00001946"/>
    </source>
</evidence>
<gene>
    <name evidence="18" type="ORF">LY90DRAFT_629872</name>
</gene>
<dbReference type="InterPro" id="IPR029787">
    <property type="entry name" value="Nucleotide_cyclase"/>
</dbReference>
<keyword evidence="7" id="KW-0547">Nucleotide-binding</keyword>
<protein>
    <recommendedName>
        <fullName evidence="4">adenylate cyclase</fullName>
        <ecNumber evidence="4">4.6.1.1</ecNumber>
    </recommendedName>
</protein>
<feature type="transmembrane region" description="Helical" evidence="16">
    <location>
        <begin position="771"/>
        <end position="793"/>
    </location>
</feature>
<evidence type="ECO:0000256" key="10">
    <source>
        <dbReference type="ARBA" id="ARBA00022989"/>
    </source>
</evidence>
<keyword evidence="11" id="KW-0115">cAMP biosynthesis</keyword>
<dbReference type="GO" id="GO:0005524">
    <property type="term" value="F:ATP binding"/>
    <property type="evidence" value="ECO:0007669"/>
    <property type="project" value="UniProtKB-KW"/>
</dbReference>
<keyword evidence="10 16" id="KW-1133">Transmembrane helix</keyword>
<dbReference type="InterPro" id="IPR018297">
    <property type="entry name" value="A/G_cyclase_CS"/>
</dbReference>
<organism evidence="18 19">
    <name type="scientific">Neocallimastix californiae</name>
    <dbReference type="NCBI Taxonomy" id="1754190"/>
    <lineage>
        <taxon>Eukaryota</taxon>
        <taxon>Fungi</taxon>
        <taxon>Fungi incertae sedis</taxon>
        <taxon>Chytridiomycota</taxon>
        <taxon>Chytridiomycota incertae sedis</taxon>
        <taxon>Neocallimastigomycetes</taxon>
        <taxon>Neocallimastigales</taxon>
        <taxon>Neocallimastigaceae</taxon>
        <taxon>Neocallimastix</taxon>
    </lineage>
</organism>